<dbReference type="GeneID" id="104587409"/>
<dbReference type="eggNOG" id="ENOG502RXJ5">
    <property type="taxonomic scope" value="Eukaryota"/>
</dbReference>
<protein>
    <submittedName>
        <fullName evidence="4">Uncharacterized protein LOC104587409</fullName>
    </submittedName>
</protein>
<feature type="region of interest" description="Disordered" evidence="1">
    <location>
        <begin position="1"/>
        <end position="30"/>
    </location>
</feature>
<dbReference type="OMA" id="QLDVREF"/>
<feature type="transmembrane region" description="Helical" evidence="2">
    <location>
        <begin position="156"/>
        <end position="176"/>
    </location>
</feature>
<dbReference type="PANTHER" id="PTHR35475:SF1">
    <property type="entry name" value="WD REPEAT PROTEIN"/>
    <property type="match status" value="1"/>
</dbReference>
<keyword evidence="2" id="KW-0812">Transmembrane</keyword>
<sequence length="183" mass="21093">MEKENDRVEIEVEDKPNISDKTPRTPKLKSVKTKVPEVEVHLYQRGKGPIEIFKSSLGGWDQDRLEVHSILEKYGFKSIYAFNPSSRRRSVPIRFNSKNGRSLLSYEDGSVVFIDGEPKDSMINPITKMFIGIAVVTAFIAILFKESPDWIKRFNFLGVSIPPWILACVVIVFTRLRKRLKMY</sequence>
<keyword evidence="2" id="KW-0472">Membrane</keyword>
<feature type="transmembrane region" description="Helical" evidence="2">
    <location>
        <begin position="126"/>
        <end position="144"/>
    </location>
</feature>
<dbReference type="AlphaFoldDB" id="A0A1U7YYV0"/>
<dbReference type="Proteomes" id="UP000189703">
    <property type="component" value="Unplaced"/>
</dbReference>
<name>A0A1U7YYV0_NELNU</name>
<dbReference type="FunCoup" id="A0A1U7YYV0">
    <property type="interactions" value="1627"/>
</dbReference>
<gene>
    <name evidence="4" type="primary">LOC104587409</name>
</gene>
<feature type="compositionally biased region" description="Basic and acidic residues" evidence="1">
    <location>
        <begin position="1"/>
        <end position="23"/>
    </location>
</feature>
<dbReference type="KEGG" id="nnu:104587409"/>
<keyword evidence="3" id="KW-1185">Reference proteome</keyword>
<proteinExistence type="predicted"/>
<dbReference type="PANTHER" id="PTHR35475">
    <property type="entry name" value="WD REPEAT PROTEIN"/>
    <property type="match status" value="1"/>
</dbReference>
<dbReference type="OrthoDB" id="658712at2759"/>
<evidence type="ECO:0000256" key="2">
    <source>
        <dbReference type="SAM" id="Phobius"/>
    </source>
</evidence>
<keyword evidence="2" id="KW-1133">Transmembrane helix</keyword>
<evidence type="ECO:0000313" key="3">
    <source>
        <dbReference type="Proteomes" id="UP000189703"/>
    </source>
</evidence>
<dbReference type="RefSeq" id="XP_010243315.1">
    <property type="nucleotide sequence ID" value="XM_010245013.2"/>
</dbReference>
<evidence type="ECO:0000313" key="4">
    <source>
        <dbReference type="RefSeq" id="XP_010243315.1"/>
    </source>
</evidence>
<organism evidence="3 4">
    <name type="scientific">Nelumbo nucifera</name>
    <name type="common">Sacred lotus</name>
    <dbReference type="NCBI Taxonomy" id="4432"/>
    <lineage>
        <taxon>Eukaryota</taxon>
        <taxon>Viridiplantae</taxon>
        <taxon>Streptophyta</taxon>
        <taxon>Embryophyta</taxon>
        <taxon>Tracheophyta</taxon>
        <taxon>Spermatophyta</taxon>
        <taxon>Magnoliopsida</taxon>
        <taxon>Proteales</taxon>
        <taxon>Nelumbonaceae</taxon>
        <taxon>Nelumbo</taxon>
    </lineage>
</organism>
<evidence type="ECO:0000256" key="1">
    <source>
        <dbReference type="SAM" id="MobiDB-lite"/>
    </source>
</evidence>
<reference evidence="4" key="1">
    <citation type="submission" date="2025-08" db="UniProtKB">
        <authorList>
            <consortium name="RefSeq"/>
        </authorList>
    </citation>
    <scope>IDENTIFICATION</scope>
</reference>
<accession>A0A1U7YYV0</accession>